<dbReference type="PROSITE" id="PS50931">
    <property type="entry name" value="HTH_LYSR"/>
    <property type="match status" value="1"/>
</dbReference>
<dbReference type="GO" id="GO:0043565">
    <property type="term" value="F:sequence-specific DNA binding"/>
    <property type="evidence" value="ECO:0007669"/>
    <property type="project" value="TreeGrafter"/>
</dbReference>
<feature type="domain" description="HTH lysR-type" evidence="5">
    <location>
        <begin position="4"/>
        <end position="61"/>
    </location>
</feature>
<keyword evidence="7" id="KW-1185">Reference proteome</keyword>
<dbReference type="PANTHER" id="PTHR30537">
    <property type="entry name" value="HTH-TYPE TRANSCRIPTIONAL REGULATOR"/>
    <property type="match status" value="1"/>
</dbReference>
<dbReference type="InterPro" id="IPR036388">
    <property type="entry name" value="WH-like_DNA-bd_sf"/>
</dbReference>
<dbReference type="AlphaFoldDB" id="A0A1T1HEB4"/>
<dbReference type="Proteomes" id="UP000190064">
    <property type="component" value="Unassembled WGS sequence"/>
</dbReference>
<dbReference type="Gene3D" id="1.10.10.10">
    <property type="entry name" value="Winged helix-like DNA-binding domain superfamily/Winged helix DNA-binding domain"/>
    <property type="match status" value="1"/>
</dbReference>
<dbReference type="InterPro" id="IPR005119">
    <property type="entry name" value="LysR_subst-bd"/>
</dbReference>
<dbReference type="SUPFAM" id="SSF53850">
    <property type="entry name" value="Periplasmic binding protein-like II"/>
    <property type="match status" value="1"/>
</dbReference>
<evidence type="ECO:0000256" key="3">
    <source>
        <dbReference type="ARBA" id="ARBA00023125"/>
    </source>
</evidence>
<dbReference type="InterPro" id="IPR058163">
    <property type="entry name" value="LysR-type_TF_proteobact-type"/>
</dbReference>
<evidence type="ECO:0000256" key="1">
    <source>
        <dbReference type="ARBA" id="ARBA00009437"/>
    </source>
</evidence>
<keyword evidence="4" id="KW-0804">Transcription</keyword>
<dbReference type="RefSeq" id="WP_077242466.1">
    <property type="nucleotide sequence ID" value="NZ_FXTS01000001.1"/>
</dbReference>
<dbReference type="SUPFAM" id="SSF46785">
    <property type="entry name" value="Winged helix' DNA-binding domain"/>
    <property type="match status" value="1"/>
</dbReference>
<keyword evidence="2" id="KW-0805">Transcription regulation</keyword>
<dbReference type="Gene3D" id="3.40.190.290">
    <property type="match status" value="1"/>
</dbReference>
<dbReference type="Pfam" id="PF00126">
    <property type="entry name" value="HTH_1"/>
    <property type="match status" value="1"/>
</dbReference>
<dbReference type="InterPro" id="IPR036390">
    <property type="entry name" value="WH_DNA-bd_sf"/>
</dbReference>
<dbReference type="GO" id="GO:0006351">
    <property type="term" value="P:DNA-templated transcription"/>
    <property type="evidence" value="ECO:0007669"/>
    <property type="project" value="TreeGrafter"/>
</dbReference>
<dbReference type="CDD" id="cd08422">
    <property type="entry name" value="PBP2_CrgA_like"/>
    <property type="match status" value="1"/>
</dbReference>
<organism evidence="6 7">
    <name type="scientific">Oceanospirillum linum</name>
    <dbReference type="NCBI Taxonomy" id="966"/>
    <lineage>
        <taxon>Bacteria</taxon>
        <taxon>Pseudomonadati</taxon>
        <taxon>Pseudomonadota</taxon>
        <taxon>Gammaproteobacteria</taxon>
        <taxon>Oceanospirillales</taxon>
        <taxon>Oceanospirillaceae</taxon>
        <taxon>Oceanospirillum</taxon>
    </lineage>
</organism>
<comment type="similarity">
    <text evidence="1">Belongs to the LysR transcriptional regulatory family.</text>
</comment>
<proteinExistence type="inferred from homology"/>
<evidence type="ECO:0000256" key="4">
    <source>
        <dbReference type="ARBA" id="ARBA00023163"/>
    </source>
</evidence>
<evidence type="ECO:0000256" key="2">
    <source>
        <dbReference type="ARBA" id="ARBA00023015"/>
    </source>
</evidence>
<accession>A0A1T1HEB4</accession>
<sequence length="304" mass="34130">MNDIYWRGITAFNHVAEFGTFTAAAEATGYSKANLSQQVTELESRLGVQLFYRATRQLRLTEIGEAYYRKTRHALQEIALASTWASQSTDELKGVIRMNAVGGLLGEQLIAPLVIEFQKQHPNIEVHLDFSSVQVDLIDQHYDLVVRLGHMPDSTLLARKLGTIRTRYVASPEFLQANREIKHPNDLAGLPLVYGSVDQWVFTHGDEKQTLRAEGGIKVISGRVMRHAAMAGLGVTRLTDVYVQADLDHGRLVEVLPEWAESTPVYLVCPPLRYKLNRVSALMDWLKKGFEARYKQILKEGAAA</sequence>
<comment type="caution">
    <text evidence="6">The sequence shown here is derived from an EMBL/GenBank/DDBJ whole genome shotgun (WGS) entry which is preliminary data.</text>
</comment>
<gene>
    <name evidence="6" type="ORF">BTA35_0200405</name>
</gene>
<name>A0A1T1HEB4_OCELI</name>
<dbReference type="PANTHER" id="PTHR30537:SF5">
    <property type="entry name" value="HTH-TYPE TRANSCRIPTIONAL ACTIVATOR TTDR-RELATED"/>
    <property type="match status" value="1"/>
</dbReference>
<reference evidence="6" key="1">
    <citation type="submission" date="2017-02" db="EMBL/GenBank/DDBJ databases">
        <title>Draft Genome Sequence of the Salt Water Bacterium Oceanospirillum linum ATCC 11336.</title>
        <authorList>
            <person name="Trachtenberg A.M."/>
            <person name="Carney J.G."/>
            <person name="Linnane J.D."/>
            <person name="Rheaume B.A."/>
            <person name="Pitts N.L."/>
            <person name="Mykles D.L."/>
            <person name="Maclea K.S."/>
        </authorList>
    </citation>
    <scope>NUCLEOTIDE SEQUENCE [LARGE SCALE GENOMIC DNA]</scope>
    <source>
        <strain evidence="6">ATCC 11336</strain>
    </source>
</reference>
<dbReference type="EMBL" id="MTSD02000001">
    <property type="protein sequence ID" value="OOV88057.1"/>
    <property type="molecule type" value="Genomic_DNA"/>
</dbReference>
<dbReference type="FunFam" id="1.10.10.10:FF:000001">
    <property type="entry name" value="LysR family transcriptional regulator"/>
    <property type="match status" value="1"/>
</dbReference>
<evidence type="ECO:0000313" key="7">
    <source>
        <dbReference type="Proteomes" id="UP000190064"/>
    </source>
</evidence>
<dbReference type="InterPro" id="IPR000847">
    <property type="entry name" value="LysR_HTH_N"/>
</dbReference>
<dbReference type="Pfam" id="PF03466">
    <property type="entry name" value="LysR_substrate"/>
    <property type="match status" value="1"/>
</dbReference>
<evidence type="ECO:0000313" key="6">
    <source>
        <dbReference type="EMBL" id="OOV88057.1"/>
    </source>
</evidence>
<dbReference type="GO" id="GO:0003700">
    <property type="term" value="F:DNA-binding transcription factor activity"/>
    <property type="evidence" value="ECO:0007669"/>
    <property type="project" value="InterPro"/>
</dbReference>
<keyword evidence="3" id="KW-0238">DNA-binding</keyword>
<protein>
    <submittedName>
        <fullName evidence="6">LysR family transcriptional regulator</fullName>
    </submittedName>
</protein>
<evidence type="ECO:0000259" key="5">
    <source>
        <dbReference type="PROSITE" id="PS50931"/>
    </source>
</evidence>
<dbReference type="STRING" id="966.BTA35_0200405"/>